<dbReference type="Proteomes" id="UP000250369">
    <property type="component" value="Unassembled WGS sequence"/>
</dbReference>
<dbReference type="PROSITE" id="PS01124">
    <property type="entry name" value="HTH_ARAC_FAMILY_2"/>
    <property type="match status" value="1"/>
</dbReference>
<dbReference type="PANTHER" id="PTHR43280">
    <property type="entry name" value="ARAC-FAMILY TRANSCRIPTIONAL REGULATOR"/>
    <property type="match status" value="1"/>
</dbReference>
<dbReference type="AlphaFoldDB" id="A0A329MKZ7"/>
<evidence type="ECO:0000256" key="3">
    <source>
        <dbReference type="ARBA" id="ARBA00023163"/>
    </source>
</evidence>
<evidence type="ECO:0000259" key="4">
    <source>
        <dbReference type="PROSITE" id="PS01124"/>
    </source>
</evidence>
<dbReference type="PROSITE" id="PS00041">
    <property type="entry name" value="HTH_ARAC_FAMILY_1"/>
    <property type="match status" value="1"/>
</dbReference>
<evidence type="ECO:0000256" key="1">
    <source>
        <dbReference type="ARBA" id="ARBA00023015"/>
    </source>
</evidence>
<name>A0A329MKZ7_9BACL</name>
<dbReference type="SUPFAM" id="SSF46689">
    <property type="entry name" value="Homeodomain-like"/>
    <property type="match status" value="2"/>
</dbReference>
<accession>A0A329MKZ7</accession>
<dbReference type="SMART" id="SM00342">
    <property type="entry name" value="HTH_ARAC"/>
    <property type="match status" value="1"/>
</dbReference>
<sequence length="269" mass="30876">MYTPDVNVLICSYSYHSQRLKQEKEALKHYLFRLQTEGNAKALVDGVMTPVQAGDLLLYAPGMSYGLLIDEFENGRLGPAVASGDYYLYCNGPWVDEWWNRAPKPVKSRIDLDDKLLSLWRMILTEKLKFEESNEELVGYLFRSLCLTLDKAIVPAPAVKGKLFTAARMKSYIEEHAVTPLKIEDVARHVNLSVSRAVHLFKECYGKSMIQYTLEVRLSIAEERMAYSMMTLEQIAESCGFGSYSYFHRIFRERHGKTPTEYRISLRGS</sequence>
<dbReference type="GO" id="GO:0043565">
    <property type="term" value="F:sequence-specific DNA binding"/>
    <property type="evidence" value="ECO:0007669"/>
    <property type="project" value="InterPro"/>
</dbReference>
<dbReference type="Gene3D" id="1.10.10.60">
    <property type="entry name" value="Homeodomain-like"/>
    <property type="match status" value="2"/>
</dbReference>
<dbReference type="InterPro" id="IPR020449">
    <property type="entry name" value="Tscrpt_reg_AraC-type_HTH"/>
</dbReference>
<dbReference type="PRINTS" id="PR00032">
    <property type="entry name" value="HTHARAC"/>
</dbReference>
<dbReference type="SUPFAM" id="SSF51215">
    <property type="entry name" value="Regulatory protein AraC"/>
    <property type="match status" value="1"/>
</dbReference>
<gene>
    <name evidence="5" type="ORF">DQG23_15150</name>
</gene>
<dbReference type="InterPro" id="IPR037923">
    <property type="entry name" value="HTH-like"/>
</dbReference>
<dbReference type="OrthoDB" id="345364at2"/>
<dbReference type="PANTHER" id="PTHR43280:SF10">
    <property type="entry name" value="REGULATORY PROTEIN POCR"/>
    <property type="match status" value="1"/>
</dbReference>
<evidence type="ECO:0000256" key="2">
    <source>
        <dbReference type="ARBA" id="ARBA00023125"/>
    </source>
</evidence>
<proteinExistence type="predicted"/>
<keyword evidence="6" id="KW-1185">Reference proteome</keyword>
<comment type="caution">
    <text evidence="5">The sequence shown here is derived from an EMBL/GenBank/DDBJ whole genome shotgun (WGS) entry which is preliminary data.</text>
</comment>
<organism evidence="5 6">
    <name type="scientific">Paenibacillus contaminans</name>
    <dbReference type="NCBI Taxonomy" id="450362"/>
    <lineage>
        <taxon>Bacteria</taxon>
        <taxon>Bacillati</taxon>
        <taxon>Bacillota</taxon>
        <taxon>Bacilli</taxon>
        <taxon>Bacillales</taxon>
        <taxon>Paenibacillaceae</taxon>
        <taxon>Paenibacillus</taxon>
    </lineage>
</organism>
<keyword evidence="2" id="KW-0238">DNA-binding</keyword>
<reference evidence="5 6" key="1">
    <citation type="journal article" date="2009" name="Int. J. Syst. Evol. Microbiol.">
        <title>Paenibacillus contaminans sp. nov., isolated from a contaminated laboratory plate.</title>
        <authorList>
            <person name="Chou J.H."/>
            <person name="Lee J.H."/>
            <person name="Lin M.C."/>
            <person name="Chang P.S."/>
            <person name="Arun A.B."/>
            <person name="Young C.C."/>
            <person name="Chen W.M."/>
        </authorList>
    </citation>
    <scope>NUCLEOTIDE SEQUENCE [LARGE SCALE GENOMIC DNA]</scope>
    <source>
        <strain evidence="5 6">CKOBP-6</strain>
    </source>
</reference>
<evidence type="ECO:0000313" key="6">
    <source>
        <dbReference type="Proteomes" id="UP000250369"/>
    </source>
</evidence>
<keyword evidence="1" id="KW-0805">Transcription regulation</keyword>
<feature type="domain" description="HTH araC/xylS-type" evidence="4">
    <location>
        <begin position="167"/>
        <end position="265"/>
    </location>
</feature>
<dbReference type="RefSeq" id="WP_113031706.1">
    <property type="nucleotide sequence ID" value="NZ_QMFB01000008.1"/>
</dbReference>
<dbReference type="InterPro" id="IPR018062">
    <property type="entry name" value="HTH_AraC-typ_CS"/>
</dbReference>
<evidence type="ECO:0000313" key="5">
    <source>
        <dbReference type="EMBL" id="RAV20310.1"/>
    </source>
</evidence>
<dbReference type="InterPro" id="IPR009057">
    <property type="entry name" value="Homeodomain-like_sf"/>
</dbReference>
<dbReference type="InterPro" id="IPR018060">
    <property type="entry name" value="HTH_AraC"/>
</dbReference>
<dbReference type="EMBL" id="QMFB01000008">
    <property type="protein sequence ID" value="RAV20310.1"/>
    <property type="molecule type" value="Genomic_DNA"/>
</dbReference>
<dbReference type="GO" id="GO:0003700">
    <property type="term" value="F:DNA-binding transcription factor activity"/>
    <property type="evidence" value="ECO:0007669"/>
    <property type="project" value="InterPro"/>
</dbReference>
<dbReference type="Pfam" id="PF12833">
    <property type="entry name" value="HTH_18"/>
    <property type="match status" value="1"/>
</dbReference>
<protein>
    <submittedName>
        <fullName evidence="5">AraC family transcriptional regulator</fullName>
    </submittedName>
</protein>
<keyword evidence="3" id="KW-0804">Transcription</keyword>